<sequence length="89" mass="9646">MAIALVTAGTELWAAEFVSSVMVVPLIQDIDFKPVYWLIIVASPPSRLPFRTGGTDEAVRPPSRSSHDGIPGGPQFSQGVHRVRGRYQG</sequence>
<name>A0ABP9S1A6_9MICC</name>
<dbReference type="EMBL" id="BAABKK010000003">
    <property type="protein sequence ID" value="GAA5189638.1"/>
    <property type="molecule type" value="Genomic_DNA"/>
</dbReference>
<reference evidence="3" key="1">
    <citation type="journal article" date="2019" name="Int. J. Syst. Evol. Microbiol.">
        <title>The Global Catalogue of Microorganisms (GCM) 10K type strain sequencing project: providing services to taxonomists for standard genome sequencing and annotation.</title>
        <authorList>
            <consortium name="The Broad Institute Genomics Platform"/>
            <consortium name="The Broad Institute Genome Sequencing Center for Infectious Disease"/>
            <person name="Wu L."/>
            <person name="Ma J."/>
        </authorList>
    </citation>
    <scope>NUCLEOTIDE SEQUENCE [LARGE SCALE GENOMIC DNA]</scope>
    <source>
        <strain evidence="3">JCM 18514</strain>
    </source>
</reference>
<evidence type="ECO:0000313" key="3">
    <source>
        <dbReference type="Proteomes" id="UP001500200"/>
    </source>
</evidence>
<proteinExistence type="predicted"/>
<feature type="region of interest" description="Disordered" evidence="1">
    <location>
        <begin position="51"/>
        <end position="89"/>
    </location>
</feature>
<evidence type="ECO:0000256" key="1">
    <source>
        <dbReference type="SAM" id="MobiDB-lite"/>
    </source>
</evidence>
<protein>
    <submittedName>
        <fullName evidence="2">Uncharacterized protein</fullName>
    </submittedName>
</protein>
<gene>
    <name evidence="2" type="ORF">GCM10023346_04750</name>
</gene>
<comment type="caution">
    <text evidence="2">The sequence shown here is derived from an EMBL/GenBank/DDBJ whole genome shotgun (WGS) entry which is preliminary data.</text>
</comment>
<accession>A0ABP9S1A6</accession>
<organism evidence="2 3">
    <name type="scientific">Arthrobacter gyeryongensis</name>
    <dbReference type="NCBI Taxonomy" id="1650592"/>
    <lineage>
        <taxon>Bacteria</taxon>
        <taxon>Bacillati</taxon>
        <taxon>Actinomycetota</taxon>
        <taxon>Actinomycetes</taxon>
        <taxon>Micrococcales</taxon>
        <taxon>Micrococcaceae</taxon>
        <taxon>Arthrobacter</taxon>
    </lineage>
</organism>
<evidence type="ECO:0000313" key="2">
    <source>
        <dbReference type="EMBL" id="GAA5189638.1"/>
    </source>
</evidence>
<keyword evidence="3" id="KW-1185">Reference proteome</keyword>
<dbReference type="Proteomes" id="UP001500200">
    <property type="component" value="Unassembled WGS sequence"/>
</dbReference>